<feature type="domain" description="Recombinase" evidence="3">
    <location>
        <begin position="166"/>
        <end position="301"/>
    </location>
</feature>
<dbReference type="SMART" id="SM00857">
    <property type="entry name" value="Resolvase"/>
    <property type="match status" value="1"/>
</dbReference>
<organism evidence="4 5">
    <name type="scientific">Bacillus velezensis</name>
    <dbReference type="NCBI Taxonomy" id="492670"/>
    <lineage>
        <taxon>Bacteria</taxon>
        <taxon>Bacillati</taxon>
        <taxon>Bacillota</taxon>
        <taxon>Bacilli</taxon>
        <taxon>Bacillales</taxon>
        <taxon>Bacillaceae</taxon>
        <taxon>Bacillus</taxon>
        <taxon>Bacillus amyloliquefaciens group</taxon>
    </lineage>
</organism>
<dbReference type="InterPro" id="IPR036162">
    <property type="entry name" value="Resolvase-like_N_sf"/>
</dbReference>
<feature type="coiled-coil region" evidence="1">
    <location>
        <begin position="418"/>
        <end position="445"/>
    </location>
</feature>
<dbReference type="RefSeq" id="WP_062623510.1">
    <property type="nucleotide sequence ID" value="NZ_CP015443.1"/>
</dbReference>
<evidence type="ECO:0000313" key="5">
    <source>
        <dbReference type="Proteomes" id="UP000250069"/>
    </source>
</evidence>
<dbReference type="AlphaFoldDB" id="A0ABC8DA46"/>
<dbReference type="PROSITE" id="PS51736">
    <property type="entry name" value="RECOMBINASES_3"/>
    <property type="match status" value="1"/>
</dbReference>
<dbReference type="Gene3D" id="3.40.50.1390">
    <property type="entry name" value="Resolvase, N-terminal catalytic domain"/>
    <property type="match status" value="1"/>
</dbReference>
<reference evidence="4 5" key="1">
    <citation type="submission" date="2018-06" db="EMBL/GenBank/DDBJ databases">
        <title>Complete Genome Sequence of Bacillus velezensis DSYZ, a Plant Growth-Promoting Rhizobacterium with Antifungal Activity.</title>
        <authorList>
            <person name="Du B."/>
            <person name="Ding Y."/>
            <person name="Liu K."/>
            <person name="Yao L."/>
            <person name="Wang C."/>
            <person name="Li H."/>
            <person name="Liu H."/>
        </authorList>
    </citation>
    <scope>NUCLEOTIDE SEQUENCE [LARGE SCALE GENOMIC DNA]</scope>
    <source>
        <strain evidence="4 5">DSYZ</strain>
    </source>
</reference>
<name>A0ABC8DA46_BACVE</name>
<evidence type="ECO:0000256" key="1">
    <source>
        <dbReference type="SAM" id="Coils"/>
    </source>
</evidence>
<dbReference type="SUPFAM" id="SSF53041">
    <property type="entry name" value="Resolvase-like"/>
    <property type="match status" value="1"/>
</dbReference>
<dbReference type="PANTHER" id="PTHR30461:SF23">
    <property type="entry name" value="DNA RECOMBINASE-RELATED"/>
    <property type="match status" value="1"/>
</dbReference>
<evidence type="ECO:0000259" key="2">
    <source>
        <dbReference type="PROSITE" id="PS51736"/>
    </source>
</evidence>
<dbReference type="Gene3D" id="3.90.1750.20">
    <property type="entry name" value="Putative Large Serine Recombinase, Chain B, Domain 2"/>
    <property type="match status" value="1"/>
</dbReference>
<keyword evidence="1" id="KW-0175">Coiled coil</keyword>
<sequence>MKYLALHENSKIAVYSRKSREDRDSEDTLAKHRNELEYLIKRENFKNVQWFEEVVSGETIDERPMFSMLLPKIENGEFDAVCAVAMDRLSRGSQIDSGRILEAFKQSGTLFITPKKTYDLSIEGDEMLSEFESIIARSEYRAIKRRTINGKKNATREGRLHSGSVPYGYKWDKNIKAAVVVEEKKKIYRMMIKWFLEEEHSCTVIAEMLNELKVPSPSGRSIWYGEVVSEILSNDFHRGYVWFGKYKKSKSNNSIVQNKNLDEVLIAKGHHETMKTDEEHALILNRIEKLRTYKLAGRRLNMNTHKLSGIVRCPYCHKAQAIEQPKGRKKHVRKCLRKSATRTKECEQTKGIHEEVLFQSIMREIKKYNEALFSPTEQDVNDDTYTTQLIGLREKAVKKAKGRIERIKEMYLDGDISKTEYKEKLKISQETLQKAENDLAELIASTEFQNALSAETKKEKWSHHKVQEMIESTDGMSNSEINLMLKMLISHVTYAVEDLGDGTKNLNIKVYYN</sequence>
<dbReference type="InterPro" id="IPR006119">
    <property type="entry name" value="Resolv_N"/>
</dbReference>
<dbReference type="Proteomes" id="UP000250069">
    <property type="component" value="Chromosome"/>
</dbReference>
<dbReference type="Pfam" id="PF07508">
    <property type="entry name" value="Recombinase"/>
    <property type="match status" value="1"/>
</dbReference>
<evidence type="ECO:0000259" key="3">
    <source>
        <dbReference type="PROSITE" id="PS51737"/>
    </source>
</evidence>
<dbReference type="Pfam" id="PF00239">
    <property type="entry name" value="Resolvase"/>
    <property type="match status" value="1"/>
</dbReference>
<proteinExistence type="predicted"/>
<gene>
    <name evidence="4" type="ORF">BVDSYZ_12045</name>
</gene>
<accession>A0ABC8DA46</accession>
<dbReference type="PANTHER" id="PTHR30461">
    <property type="entry name" value="DNA-INVERTASE FROM LAMBDOID PROPHAGE"/>
    <property type="match status" value="1"/>
</dbReference>
<dbReference type="InterPro" id="IPR011109">
    <property type="entry name" value="DNA_bind_recombinase_dom"/>
</dbReference>
<dbReference type="PROSITE" id="PS51737">
    <property type="entry name" value="RECOMBINASE_DNA_BIND"/>
    <property type="match status" value="1"/>
</dbReference>
<dbReference type="EMBL" id="CP030150">
    <property type="protein sequence ID" value="AWX72714.1"/>
    <property type="molecule type" value="Genomic_DNA"/>
</dbReference>
<dbReference type="InterPro" id="IPR038109">
    <property type="entry name" value="DNA_bind_recomb_sf"/>
</dbReference>
<dbReference type="CDD" id="cd00338">
    <property type="entry name" value="Ser_Recombinase"/>
    <property type="match status" value="1"/>
</dbReference>
<dbReference type="InterPro" id="IPR050639">
    <property type="entry name" value="SSR_resolvase"/>
</dbReference>
<feature type="domain" description="Resolvase/invertase-type recombinase catalytic" evidence="2">
    <location>
        <begin position="11"/>
        <end position="158"/>
    </location>
</feature>
<protein>
    <submittedName>
        <fullName evidence="4">Recombinase family protein</fullName>
    </submittedName>
</protein>
<evidence type="ECO:0000313" key="4">
    <source>
        <dbReference type="EMBL" id="AWX72714.1"/>
    </source>
</evidence>